<gene>
    <name evidence="3" type="ORF">JNW91_00745</name>
</gene>
<keyword evidence="3" id="KW-0540">Nuclease</keyword>
<sequence>MYNEPSSRAMVIAPGPPDFELHSLGWRAFQDLVGVIMREVLGQSFQVFADSNDAGRDGAYWGTWHGKDSTIGDIPDGPFVVQVKHMNRRDTTLSLSHLADDLQKVSGLVAREICSTYILVTNARVTGAMDEKIRAELKHRGVVNPLVLNGRWICQSIAQSHALRMFVPRVYGLGDLSQILDQRAYEQGRNLLGYLRDDLATFVITDSYRKAVGAVRDHGFVLLLGEPAVGKSVIAATLAMTALDGWGCVTVRADSPAELVRHWNPNQPNQFFWVDDAFGAVRHEQSLTDEWARMMPKIMAAIRDGAKVVLTSRDYIYRDARRSLKEYAHPILRDNQVVVDVGQLTSTERGQILYNHIRLGDQPRFFKTAAKPFLEHAANATPFRPEAARRLGLRAFTRSLEGAPDKIRSFMERPVELLTDVFGQLSTEQRCALSLVYASKDLIFPPPPDLPSDDITHRLIKRFGISIGVLSDSLSALEDTFLRYAATPGGDPVPSWSFRHPTLREGFAALIAADANLVEIFCRGLDDRQVLTQLDCGSREARGVLVSVPERLYSEVARRIVSMEPTFEASGRDFSAYYLARGAWYSFFIERCGRAFLERYLVVDPNLTSRLLQFNPLLSASREPAVLAQLHSCGLLSEEDRVAAVEKASGFALDIPDAGWLKFPEWAVLMLPEERLDLLDEVRNELIPNLDYAVSEWQFSRPSGVDPKSHFDPLIETLGYYKDALSDHDVGLLIDNALSSIEDAIASDERERWEEPRIGRKESWWPRTSQTGAQPAGRSIFDDIDGE</sequence>
<dbReference type="EMBL" id="JAEVHM010000001">
    <property type="protein sequence ID" value="MBM0230530.1"/>
    <property type="molecule type" value="Genomic_DNA"/>
</dbReference>
<evidence type="ECO:0000313" key="4">
    <source>
        <dbReference type="Proteomes" id="UP000601027"/>
    </source>
</evidence>
<dbReference type="GO" id="GO:0004519">
    <property type="term" value="F:endonuclease activity"/>
    <property type="evidence" value="ECO:0007669"/>
    <property type="project" value="UniProtKB-KW"/>
</dbReference>
<dbReference type="InterPro" id="IPR049050">
    <property type="entry name" value="nSTAND3"/>
</dbReference>
<evidence type="ECO:0000256" key="1">
    <source>
        <dbReference type="SAM" id="MobiDB-lite"/>
    </source>
</evidence>
<feature type="region of interest" description="Disordered" evidence="1">
    <location>
        <begin position="751"/>
        <end position="787"/>
    </location>
</feature>
<accession>A0ABS1XMP2</accession>
<dbReference type="SUPFAM" id="SSF52540">
    <property type="entry name" value="P-loop containing nucleoside triphosphate hydrolases"/>
    <property type="match status" value="1"/>
</dbReference>
<comment type="caution">
    <text evidence="3">The sequence shown here is derived from an EMBL/GenBank/DDBJ whole genome shotgun (WGS) entry which is preliminary data.</text>
</comment>
<dbReference type="InterPro" id="IPR027417">
    <property type="entry name" value="P-loop_NTPase"/>
</dbReference>
<keyword evidence="3" id="KW-0378">Hydrolase</keyword>
<name>A0ABS1XMP2_9ACTN</name>
<dbReference type="RefSeq" id="WP_203173001.1">
    <property type="nucleotide sequence ID" value="NZ_JAEVHM010000001.1"/>
</dbReference>
<feature type="compositionally biased region" description="Basic and acidic residues" evidence="1">
    <location>
        <begin position="751"/>
        <end position="764"/>
    </location>
</feature>
<keyword evidence="4" id="KW-1185">Reference proteome</keyword>
<protein>
    <submittedName>
        <fullName evidence="3">Restriction endonuclease</fullName>
    </submittedName>
</protein>
<dbReference type="Pfam" id="PF20720">
    <property type="entry name" value="nSTAND3"/>
    <property type="match status" value="1"/>
</dbReference>
<evidence type="ECO:0000313" key="3">
    <source>
        <dbReference type="EMBL" id="MBM0230530.1"/>
    </source>
</evidence>
<evidence type="ECO:0000259" key="2">
    <source>
        <dbReference type="Pfam" id="PF20720"/>
    </source>
</evidence>
<dbReference type="Proteomes" id="UP000601027">
    <property type="component" value="Unassembled WGS sequence"/>
</dbReference>
<feature type="domain" description="Novel STAND NTPase 3" evidence="2">
    <location>
        <begin position="202"/>
        <end position="358"/>
    </location>
</feature>
<proteinExistence type="predicted"/>
<reference evidence="3 4" key="1">
    <citation type="submission" date="2021-01" db="EMBL/GenBank/DDBJ databases">
        <title>Draft genome sequence of Micromonospora sp. strain STR1_7.</title>
        <authorList>
            <person name="Karlyshev A."/>
            <person name="Jawad R."/>
        </authorList>
    </citation>
    <scope>NUCLEOTIDE SEQUENCE [LARGE SCALE GENOMIC DNA]</scope>
    <source>
        <strain evidence="3 4">STR1-7</strain>
    </source>
</reference>
<keyword evidence="3" id="KW-0255">Endonuclease</keyword>
<organism evidence="3 4">
    <name type="scientific">Micromonospora parastrephiae</name>
    <dbReference type="NCBI Taxonomy" id="2806101"/>
    <lineage>
        <taxon>Bacteria</taxon>
        <taxon>Bacillati</taxon>
        <taxon>Actinomycetota</taxon>
        <taxon>Actinomycetes</taxon>
        <taxon>Micromonosporales</taxon>
        <taxon>Micromonosporaceae</taxon>
        <taxon>Micromonospora</taxon>
    </lineage>
</organism>